<feature type="chain" id="PRO_5027077170" evidence="2">
    <location>
        <begin position="17"/>
        <end position="121"/>
    </location>
</feature>
<feature type="region of interest" description="Disordered" evidence="1">
    <location>
        <begin position="20"/>
        <end position="121"/>
    </location>
</feature>
<dbReference type="PRINTS" id="PR01217">
    <property type="entry name" value="PRICHEXTENSN"/>
</dbReference>
<dbReference type="InParanoid" id="A0A6I9SC24"/>
<feature type="compositionally biased region" description="Pro residues" evidence="1">
    <location>
        <begin position="104"/>
        <end position="121"/>
    </location>
</feature>
<keyword evidence="2" id="KW-0732">Signal</keyword>
<feature type="compositionally biased region" description="Gly residues" evidence="1">
    <location>
        <begin position="62"/>
        <end position="75"/>
    </location>
</feature>
<keyword evidence="3" id="KW-1185">Reference proteome</keyword>
<accession>A0A6I9SC24</accession>
<dbReference type="Proteomes" id="UP000504607">
    <property type="component" value="Chromosome 16"/>
</dbReference>
<dbReference type="AlphaFoldDB" id="A0A6I9SC24"/>
<gene>
    <name evidence="4" type="primary">LOC105059232</name>
</gene>
<dbReference type="RefSeq" id="XP_010940764.1">
    <property type="nucleotide sequence ID" value="XM_010942462.1"/>
</dbReference>
<reference evidence="4" key="1">
    <citation type="submission" date="2025-08" db="UniProtKB">
        <authorList>
            <consortium name="RefSeq"/>
        </authorList>
    </citation>
    <scope>IDENTIFICATION</scope>
</reference>
<organism evidence="3 4">
    <name type="scientific">Elaeis guineensis var. tenera</name>
    <name type="common">Oil palm</name>
    <dbReference type="NCBI Taxonomy" id="51953"/>
    <lineage>
        <taxon>Eukaryota</taxon>
        <taxon>Viridiplantae</taxon>
        <taxon>Streptophyta</taxon>
        <taxon>Embryophyta</taxon>
        <taxon>Tracheophyta</taxon>
        <taxon>Spermatophyta</taxon>
        <taxon>Magnoliopsida</taxon>
        <taxon>Liliopsida</taxon>
        <taxon>Arecaceae</taxon>
        <taxon>Arecoideae</taxon>
        <taxon>Cocoseae</taxon>
        <taxon>Elaeidinae</taxon>
        <taxon>Elaeis</taxon>
    </lineage>
</organism>
<evidence type="ECO:0000256" key="1">
    <source>
        <dbReference type="SAM" id="MobiDB-lite"/>
    </source>
</evidence>
<evidence type="ECO:0000313" key="3">
    <source>
        <dbReference type="Proteomes" id="UP000504607"/>
    </source>
</evidence>
<sequence length="121" mass="12564">MLPKYLLLALLVGVVALTTPSDAGYQPPEKEPPTPIQKPVGPKLPPPGHKPPTLANAEKPPSGGGHKPPSGGGGHKPPTLSDAKDGDGHIPEPKPKPYEKPPVHVKPPGPYKPPHKPPSTD</sequence>
<evidence type="ECO:0000313" key="4">
    <source>
        <dbReference type="RefSeq" id="XP_010940764.1"/>
    </source>
</evidence>
<protein>
    <submittedName>
        <fullName evidence="4">Early nodulin-75</fullName>
    </submittedName>
</protein>
<name>A0A6I9SC24_ELAGV</name>
<feature type="signal peptide" evidence="2">
    <location>
        <begin position="1"/>
        <end position="16"/>
    </location>
</feature>
<feature type="compositionally biased region" description="Basic and acidic residues" evidence="1">
    <location>
        <begin position="82"/>
        <end position="102"/>
    </location>
</feature>
<proteinExistence type="predicted"/>
<evidence type="ECO:0000256" key="2">
    <source>
        <dbReference type="SAM" id="SignalP"/>
    </source>
</evidence>